<dbReference type="PANTHER" id="PTHR11644">
    <property type="entry name" value="CYTIDINE DEAMINASE"/>
    <property type="match status" value="1"/>
</dbReference>
<evidence type="ECO:0000256" key="3">
    <source>
        <dbReference type="ARBA" id="ARBA00022801"/>
    </source>
</evidence>
<dbReference type="GO" id="GO:0042802">
    <property type="term" value="F:identical protein binding"/>
    <property type="evidence" value="ECO:0007669"/>
    <property type="project" value="UniProtKB-ARBA"/>
</dbReference>
<dbReference type="InterPro" id="IPR016193">
    <property type="entry name" value="Cytidine_deaminase-like"/>
</dbReference>
<keyword evidence="4" id="KW-0862">Zinc</keyword>
<gene>
    <name evidence="6" type="primary">cdd</name>
    <name evidence="6" type="ORF">GMST_42500</name>
</gene>
<dbReference type="Gene3D" id="3.40.140.10">
    <property type="entry name" value="Cytidine Deaminase, domain 2"/>
    <property type="match status" value="1"/>
</dbReference>
<dbReference type="GO" id="GO:0005829">
    <property type="term" value="C:cytosol"/>
    <property type="evidence" value="ECO:0007669"/>
    <property type="project" value="TreeGrafter"/>
</dbReference>
<comment type="caution">
    <text evidence="6">The sequence shown here is derived from an EMBL/GenBank/DDBJ whole genome shotgun (WGS) entry which is preliminary data.</text>
</comment>
<dbReference type="PANTHER" id="PTHR11644:SF2">
    <property type="entry name" value="CYTIDINE DEAMINASE"/>
    <property type="match status" value="1"/>
</dbReference>
<evidence type="ECO:0000256" key="1">
    <source>
        <dbReference type="ARBA" id="ARBA00006576"/>
    </source>
</evidence>
<dbReference type="GO" id="GO:0008270">
    <property type="term" value="F:zinc ion binding"/>
    <property type="evidence" value="ECO:0007669"/>
    <property type="project" value="InterPro"/>
</dbReference>
<dbReference type="PROSITE" id="PS51747">
    <property type="entry name" value="CYT_DCMP_DEAMINASES_2"/>
    <property type="match status" value="1"/>
</dbReference>
<keyword evidence="2" id="KW-0479">Metal-binding</keyword>
<sequence>MEISSIDWGILSNHAWASRENAYVIGNTTVGAALITADGSIFTGCNVEHRYRVQDVHAEVNAITNMVNNGYKSFVAIVVAANRKRFTPCGSCLDWIIQFAGPKCYIGYHTNKDAEIIIHTAHELMPFYPE</sequence>
<evidence type="ECO:0000313" key="7">
    <source>
        <dbReference type="Proteomes" id="UP000556026"/>
    </source>
</evidence>
<evidence type="ECO:0000313" key="6">
    <source>
        <dbReference type="EMBL" id="GFO61925.1"/>
    </source>
</evidence>
<dbReference type="InterPro" id="IPR050202">
    <property type="entry name" value="Cyt/Deoxycyt_deaminase"/>
</dbReference>
<protein>
    <submittedName>
        <fullName evidence="6">Cytidine deaminase</fullName>
    </submittedName>
</protein>
<keyword evidence="3" id="KW-0378">Hydrolase</keyword>
<keyword evidence="7" id="KW-1185">Reference proteome</keyword>
<dbReference type="Pfam" id="PF00383">
    <property type="entry name" value="dCMP_cyt_deam_1"/>
    <property type="match status" value="1"/>
</dbReference>
<proteinExistence type="inferred from homology"/>
<comment type="similarity">
    <text evidence="1">Belongs to the cytidine and deoxycytidylate deaminase family.</text>
</comment>
<dbReference type="EMBL" id="BLXX01000023">
    <property type="protein sequence ID" value="GFO61925.1"/>
    <property type="molecule type" value="Genomic_DNA"/>
</dbReference>
<dbReference type="CDD" id="cd01283">
    <property type="entry name" value="cytidine_deaminase"/>
    <property type="match status" value="1"/>
</dbReference>
<dbReference type="RefSeq" id="WP_183356710.1">
    <property type="nucleotide sequence ID" value="NZ_BLXX01000023.1"/>
</dbReference>
<dbReference type="GO" id="GO:0004126">
    <property type="term" value="F:cytidine deaminase activity"/>
    <property type="evidence" value="ECO:0007669"/>
    <property type="project" value="UniProtKB-ARBA"/>
</dbReference>
<dbReference type="SUPFAM" id="SSF53927">
    <property type="entry name" value="Cytidine deaminase-like"/>
    <property type="match status" value="1"/>
</dbReference>
<dbReference type="PROSITE" id="PS00903">
    <property type="entry name" value="CYT_DCMP_DEAMINASES_1"/>
    <property type="match status" value="1"/>
</dbReference>
<dbReference type="Proteomes" id="UP000556026">
    <property type="component" value="Unassembled WGS sequence"/>
</dbReference>
<accession>A0A6V8MPE1</accession>
<dbReference type="InterPro" id="IPR016192">
    <property type="entry name" value="APOBEC/CMP_deaminase_Zn-bd"/>
</dbReference>
<dbReference type="GO" id="GO:0055086">
    <property type="term" value="P:nucleobase-containing small molecule metabolic process"/>
    <property type="evidence" value="ECO:0007669"/>
    <property type="project" value="UniProtKB-ARBA"/>
</dbReference>
<evidence type="ECO:0000256" key="2">
    <source>
        <dbReference type="ARBA" id="ARBA00022723"/>
    </source>
</evidence>
<organism evidence="6 7">
    <name type="scientific">Geomonas silvestris</name>
    <dbReference type="NCBI Taxonomy" id="2740184"/>
    <lineage>
        <taxon>Bacteria</taxon>
        <taxon>Pseudomonadati</taxon>
        <taxon>Thermodesulfobacteriota</taxon>
        <taxon>Desulfuromonadia</taxon>
        <taxon>Geobacterales</taxon>
        <taxon>Geobacteraceae</taxon>
        <taxon>Geomonas</taxon>
    </lineage>
</organism>
<name>A0A6V8MPE1_9BACT</name>
<evidence type="ECO:0000256" key="4">
    <source>
        <dbReference type="ARBA" id="ARBA00022833"/>
    </source>
</evidence>
<feature type="domain" description="CMP/dCMP-type deaminase" evidence="5">
    <location>
        <begin position="6"/>
        <end position="130"/>
    </location>
</feature>
<dbReference type="InterPro" id="IPR002125">
    <property type="entry name" value="CMP_dCMP_dom"/>
</dbReference>
<dbReference type="AlphaFoldDB" id="A0A6V8MPE1"/>
<reference evidence="7" key="1">
    <citation type="submission" date="2020-06" db="EMBL/GenBank/DDBJ databases">
        <title>Draft genomic sequence of Geomonas sp. Red330.</title>
        <authorList>
            <person name="Itoh H."/>
            <person name="Zhenxing X."/>
            <person name="Ushijima N."/>
            <person name="Masuda Y."/>
            <person name="Shiratori Y."/>
            <person name="Senoo K."/>
        </authorList>
    </citation>
    <scope>NUCLEOTIDE SEQUENCE [LARGE SCALE GENOMIC DNA]</scope>
    <source>
        <strain evidence="7">Red330</strain>
    </source>
</reference>
<evidence type="ECO:0000259" key="5">
    <source>
        <dbReference type="PROSITE" id="PS51747"/>
    </source>
</evidence>
<dbReference type="GO" id="GO:0072527">
    <property type="term" value="P:pyrimidine-containing compound metabolic process"/>
    <property type="evidence" value="ECO:0007669"/>
    <property type="project" value="UniProtKB-ARBA"/>
</dbReference>